<dbReference type="Proteomes" id="UP001589627">
    <property type="component" value="Unassembled WGS sequence"/>
</dbReference>
<dbReference type="InterPro" id="IPR000064">
    <property type="entry name" value="NLP_P60_dom"/>
</dbReference>
<dbReference type="PROSITE" id="PS51935">
    <property type="entry name" value="NLPC_P60"/>
    <property type="match status" value="1"/>
</dbReference>
<dbReference type="EMBL" id="JBHLZP010000488">
    <property type="protein sequence ID" value="MFB9838271.1"/>
    <property type="molecule type" value="Genomic_DNA"/>
</dbReference>
<evidence type="ECO:0000256" key="5">
    <source>
        <dbReference type="SAM" id="SignalP"/>
    </source>
</evidence>
<keyword evidence="3" id="KW-0378">Hydrolase</keyword>
<dbReference type="Gene3D" id="3.90.1720.10">
    <property type="entry name" value="endopeptidase domain like (from Nostoc punctiforme)"/>
    <property type="match status" value="1"/>
</dbReference>
<dbReference type="SUPFAM" id="SSF54001">
    <property type="entry name" value="Cysteine proteinases"/>
    <property type="match status" value="1"/>
</dbReference>
<organism evidence="7 8">
    <name type="scientific">Actinoallomurus acaciae</name>
    <dbReference type="NCBI Taxonomy" id="502577"/>
    <lineage>
        <taxon>Bacteria</taxon>
        <taxon>Bacillati</taxon>
        <taxon>Actinomycetota</taxon>
        <taxon>Actinomycetes</taxon>
        <taxon>Streptosporangiales</taxon>
        <taxon>Thermomonosporaceae</taxon>
        <taxon>Actinoallomurus</taxon>
    </lineage>
</organism>
<dbReference type="PANTHER" id="PTHR47053">
    <property type="entry name" value="MUREIN DD-ENDOPEPTIDASE MEPH-RELATED"/>
    <property type="match status" value="1"/>
</dbReference>
<comment type="similarity">
    <text evidence="1">Belongs to the peptidase C40 family.</text>
</comment>
<feature type="signal peptide" evidence="5">
    <location>
        <begin position="1"/>
        <end position="17"/>
    </location>
</feature>
<comment type="caution">
    <text evidence="7">The sequence shown here is derived from an EMBL/GenBank/DDBJ whole genome shotgun (WGS) entry which is preliminary data.</text>
</comment>
<accession>A0ABV5YT59</accession>
<evidence type="ECO:0000313" key="7">
    <source>
        <dbReference type="EMBL" id="MFB9838271.1"/>
    </source>
</evidence>
<evidence type="ECO:0000256" key="4">
    <source>
        <dbReference type="ARBA" id="ARBA00022807"/>
    </source>
</evidence>
<keyword evidence="4" id="KW-0788">Thiol protease</keyword>
<evidence type="ECO:0000313" key="8">
    <source>
        <dbReference type="Proteomes" id="UP001589627"/>
    </source>
</evidence>
<proteinExistence type="inferred from homology"/>
<dbReference type="Pfam" id="PF00877">
    <property type="entry name" value="NLPC_P60"/>
    <property type="match status" value="1"/>
</dbReference>
<evidence type="ECO:0000256" key="3">
    <source>
        <dbReference type="ARBA" id="ARBA00022801"/>
    </source>
</evidence>
<keyword evidence="8" id="KW-1185">Reference proteome</keyword>
<evidence type="ECO:0000259" key="6">
    <source>
        <dbReference type="PROSITE" id="PS51935"/>
    </source>
</evidence>
<feature type="chain" id="PRO_5046751417" evidence="5">
    <location>
        <begin position="18"/>
        <end position="171"/>
    </location>
</feature>
<name>A0ABV5YT59_9ACTN</name>
<gene>
    <name evidence="7" type="ORF">ACFFNX_39555</name>
</gene>
<dbReference type="RefSeq" id="WP_378211288.1">
    <property type="nucleotide sequence ID" value="NZ_JBHLZP010000488.1"/>
</dbReference>
<sequence>MLAAGAVLAPTASTASAASPDATTTVSPVVLPTAAASTTTKQTSWSKRHKVGLEAIAVAHEQIGKPYRYGGSGPSSFDCSGLVRYVYRKAGVRLPRTADAQHRHIRRHVKFADLATGDLVYFYGDGHTGIVSKVKGKKVYMIHAAHSGTRIKQVLINGYYRAHLNGAARPY</sequence>
<protein>
    <submittedName>
        <fullName evidence="7">C40 family peptidase</fullName>
    </submittedName>
</protein>
<dbReference type="PANTHER" id="PTHR47053:SF1">
    <property type="entry name" value="MUREIN DD-ENDOPEPTIDASE MEPH-RELATED"/>
    <property type="match status" value="1"/>
</dbReference>
<evidence type="ECO:0000256" key="2">
    <source>
        <dbReference type="ARBA" id="ARBA00022670"/>
    </source>
</evidence>
<reference evidence="7 8" key="1">
    <citation type="submission" date="2024-09" db="EMBL/GenBank/DDBJ databases">
        <authorList>
            <person name="Sun Q."/>
            <person name="Mori K."/>
        </authorList>
    </citation>
    <scope>NUCLEOTIDE SEQUENCE [LARGE SCALE GENOMIC DNA]</scope>
    <source>
        <strain evidence="7 8">TBRC 0563</strain>
    </source>
</reference>
<feature type="domain" description="NlpC/P60" evidence="6">
    <location>
        <begin position="49"/>
        <end position="171"/>
    </location>
</feature>
<dbReference type="InterPro" id="IPR038765">
    <property type="entry name" value="Papain-like_cys_pep_sf"/>
</dbReference>
<dbReference type="InterPro" id="IPR051202">
    <property type="entry name" value="Peptidase_C40"/>
</dbReference>
<keyword evidence="5" id="KW-0732">Signal</keyword>
<keyword evidence="2" id="KW-0645">Protease</keyword>
<evidence type="ECO:0000256" key="1">
    <source>
        <dbReference type="ARBA" id="ARBA00007074"/>
    </source>
</evidence>